<feature type="domain" description="H15" evidence="1">
    <location>
        <begin position="2"/>
        <end position="72"/>
    </location>
</feature>
<dbReference type="RefSeq" id="XP_004337841.1">
    <property type="nucleotide sequence ID" value="XM_004337793.1"/>
</dbReference>
<dbReference type="Pfam" id="PF00538">
    <property type="entry name" value="Linker_histone"/>
    <property type="match status" value="1"/>
</dbReference>
<dbReference type="SUPFAM" id="SSF46785">
    <property type="entry name" value="Winged helix' DNA-binding domain"/>
    <property type="match status" value="1"/>
</dbReference>
<keyword evidence="3" id="KW-1185">Reference proteome</keyword>
<dbReference type="PROSITE" id="PS51504">
    <property type="entry name" value="H15"/>
    <property type="match status" value="1"/>
</dbReference>
<dbReference type="InterPro" id="IPR036388">
    <property type="entry name" value="WH-like_DNA-bd_sf"/>
</dbReference>
<dbReference type="InterPro" id="IPR005818">
    <property type="entry name" value="Histone_H1/H5_H15"/>
</dbReference>
<dbReference type="GO" id="GO:0000786">
    <property type="term" value="C:nucleosome"/>
    <property type="evidence" value="ECO:0007669"/>
    <property type="project" value="InterPro"/>
</dbReference>
<name>L8GT86_ACACF</name>
<dbReference type="SMART" id="SM00526">
    <property type="entry name" value="H15"/>
    <property type="match status" value="1"/>
</dbReference>
<evidence type="ECO:0000313" key="3">
    <source>
        <dbReference type="Proteomes" id="UP000011083"/>
    </source>
</evidence>
<evidence type="ECO:0000259" key="1">
    <source>
        <dbReference type="PROSITE" id="PS51504"/>
    </source>
</evidence>
<accession>L8GT86</accession>
<proteinExistence type="predicted"/>
<protein>
    <submittedName>
        <fullName evidence="2">Linker histone H1 and H5 domain containing protein</fullName>
    </submittedName>
</protein>
<dbReference type="InterPro" id="IPR036390">
    <property type="entry name" value="WH_DNA-bd_sf"/>
</dbReference>
<dbReference type="EMBL" id="KB008022">
    <property type="protein sequence ID" value="ELR15828.1"/>
    <property type="molecule type" value="Genomic_DNA"/>
</dbReference>
<sequence>MPKVTHASMVKDALKDLNEPTGSGVIAIIERVAKLYEGKLTSTYERLIIKAIKDGVLAGTLVREGSRIRFPTKDDEDRELTVEEELIMIACREGDMYPDRLAKAFADDMDDEEYEEALQSLLGRGYIKLVSDGAYRWTDRAGKIFIYMPGDVHGASFIERLPA</sequence>
<dbReference type="Proteomes" id="UP000011083">
    <property type="component" value="Unassembled WGS sequence"/>
</dbReference>
<dbReference type="Gene3D" id="1.10.10.10">
    <property type="entry name" value="Winged helix-like DNA-binding domain superfamily/Winged helix DNA-binding domain"/>
    <property type="match status" value="1"/>
</dbReference>
<evidence type="ECO:0000313" key="2">
    <source>
        <dbReference type="EMBL" id="ELR15828.1"/>
    </source>
</evidence>
<dbReference type="GeneID" id="14916456"/>
<dbReference type="AlphaFoldDB" id="L8GT86"/>
<reference evidence="2 3" key="1">
    <citation type="journal article" date="2013" name="Genome Biol.">
        <title>Genome of Acanthamoeba castellanii highlights extensive lateral gene transfer and early evolution of tyrosine kinase signaling.</title>
        <authorList>
            <person name="Clarke M."/>
            <person name="Lohan A.J."/>
            <person name="Liu B."/>
            <person name="Lagkouvardos I."/>
            <person name="Roy S."/>
            <person name="Zafar N."/>
            <person name="Bertelli C."/>
            <person name="Schilde C."/>
            <person name="Kianianmomeni A."/>
            <person name="Burglin T.R."/>
            <person name="Frech C."/>
            <person name="Turcotte B."/>
            <person name="Kopec K.O."/>
            <person name="Synnott J.M."/>
            <person name="Choo C."/>
            <person name="Paponov I."/>
            <person name="Finkler A."/>
            <person name="Soon Heng Tan C."/>
            <person name="Hutchins A.P."/>
            <person name="Weinmeier T."/>
            <person name="Rattei T."/>
            <person name="Chu J.S."/>
            <person name="Gimenez G."/>
            <person name="Irimia M."/>
            <person name="Rigden D.J."/>
            <person name="Fitzpatrick D.A."/>
            <person name="Lorenzo-Morales J."/>
            <person name="Bateman A."/>
            <person name="Chiu C.H."/>
            <person name="Tang P."/>
            <person name="Hegemann P."/>
            <person name="Fromm H."/>
            <person name="Raoult D."/>
            <person name="Greub G."/>
            <person name="Miranda-Saavedra D."/>
            <person name="Chen N."/>
            <person name="Nash P."/>
            <person name="Ginger M.L."/>
            <person name="Horn M."/>
            <person name="Schaap P."/>
            <person name="Caler L."/>
            <person name="Loftus B."/>
        </authorList>
    </citation>
    <scope>NUCLEOTIDE SEQUENCE [LARGE SCALE GENOMIC DNA]</scope>
    <source>
        <strain evidence="2 3">Neff</strain>
    </source>
</reference>
<dbReference type="GO" id="GO:0003677">
    <property type="term" value="F:DNA binding"/>
    <property type="evidence" value="ECO:0007669"/>
    <property type="project" value="InterPro"/>
</dbReference>
<dbReference type="GO" id="GO:0006334">
    <property type="term" value="P:nucleosome assembly"/>
    <property type="evidence" value="ECO:0007669"/>
    <property type="project" value="InterPro"/>
</dbReference>
<dbReference type="KEGG" id="acan:ACA1_079270"/>
<gene>
    <name evidence="2" type="ORF">ACA1_079270</name>
</gene>
<organism evidence="2 3">
    <name type="scientific">Acanthamoeba castellanii (strain ATCC 30010 / Neff)</name>
    <dbReference type="NCBI Taxonomy" id="1257118"/>
    <lineage>
        <taxon>Eukaryota</taxon>
        <taxon>Amoebozoa</taxon>
        <taxon>Discosea</taxon>
        <taxon>Longamoebia</taxon>
        <taxon>Centramoebida</taxon>
        <taxon>Acanthamoebidae</taxon>
        <taxon>Acanthamoeba</taxon>
    </lineage>
</organism>
<dbReference type="VEuPathDB" id="AmoebaDB:ACA1_079270"/>
<dbReference type="OrthoDB" id="8251629at2759"/>